<dbReference type="Gene3D" id="1.25.40.20">
    <property type="entry name" value="Ankyrin repeat-containing domain"/>
    <property type="match status" value="1"/>
</dbReference>
<evidence type="ECO:0000313" key="1">
    <source>
        <dbReference type="EMBL" id="AVP87113.1"/>
    </source>
</evidence>
<dbReference type="SMART" id="SM00248">
    <property type="entry name" value="ANK"/>
    <property type="match status" value="2"/>
</dbReference>
<evidence type="ECO:0000313" key="2">
    <source>
        <dbReference type="Proteomes" id="UP000241762"/>
    </source>
</evidence>
<name>A0A2P1P769_9RICK</name>
<protein>
    <recommendedName>
        <fullName evidence="3">Ankyrin repeat-containing protein</fullName>
    </recommendedName>
</protein>
<proteinExistence type="predicted"/>
<dbReference type="OrthoDB" id="9805247at2"/>
<dbReference type="Proteomes" id="UP000241762">
    <property type="component" value="Chromosome"/>
</dbReference>
<dbReference type="SUPFAM" id="SSF48403">
    <property type="entry name" value="Ankyrin repeat"/>
    <property type="match status" value="1"/>
</dbReference>
<organism evidence="1 2">
    <name type="scientific">Candidatus Phycorickettsia trachydisci</name>
    <dbReference type="NCBI Taxonomy" id="2115978"/>
    <lineage>
        <taxon>Bacteria</taxon>
        <taxon>Pseudomonadati</taxon>
        <taxon>Pseudomonadota</taxon>
        <taxon>Alphaproteobacteria</taxon>
        <taxon>Rickettsiales</taxon>
        <taxon>Rickettsiaceae</taxon>
        <taxon>Candidatus Phycorickettsia</taxon>
    </lineage>
</organism>
<dbReference type="RefSeq" id="WP_106873986.1">
    <property type="nucleotide sequence ID" value="NZ_CP027845.1"/>
</dbReference>
<dbReference type="KEGG" id="ptc:phytr_1540"/>
<reference evidence="1 2" key="1">
    <citation type="submission" date="2018-03" db="EMBL/GenBank/DDBJ databases">
        <title>A gene transfer event suggests a long-term partnership between eustigmatophyte algae and a novel lineage of endosymbiotic bacteria.</title>
        <authorList>
            <person name="Yurchenko T."/>
            <person name="Sevcikova T."/>
            <person name="Pribyl P."/>
            <person name="El Karkouri K."/>
            <person name="Klimes V."/>
            <person name="Amaral R."/>
            <person name="Zbrankova V."/>
            <person name="Kim E."/>
            <person name="Raoult D."/>
            <person name="Santos L.M.A."/>
            <person name="Elias M."/>
        </authorList>
    </citation>
    <scope>NUCLEOTIDE SEQUENCE [LARGE SCALE GENOMIC DNA]</scope>
    <source>
        <strain evidence="1">CCALA 838</strain>
    </source>
</reference>
<dbReference type="InterPro" id="IPR002110">
    <property type="entry name" value="Ankyrin_rpt"/>
</dbReference>
<evidence type="ECO:0008006" key="3">
    <source>
        <dbReference type="Google" id="ProtNLM"/>
    </source>
</evidence>
<dbReference type="AlphaFoldDB" id="A0A2P1P769"/>
<sequence>MNLHEAIRNGDTATAKRLIEEGASLWFMINYNTPAHAAAAEGNIEILELIKEHDGPINYIPCRDRLVKTKGRPSFKSTPVNSGPVGVAVAHDQLKVVKWFEQQDEIDFHNLGYGKRVSLEDAASNNAVNVTRYLARKGFELYIPNGYYISGVFTRHHYNQGIDAVLLLLSKGDVFRLKALPFEYEKFYALGSYILKDPEVFLKCGNTVLENLAGGLNILSTCLREQKEPEIKEYAESMLPNLMHFIRSNDFNFKVLGQNCKTVDDIQELSFQADKVLEIYERNKSYLSILSEVHKLLLSTNPKILELKEDAKQLEIKSIECGFFKLGFQEGLEETEKGVYKKIISLKPELFIELLDYFDPQRTSCLSELELLDSGEYDIEAVGEAEG</sequence>
<gene>
    <name evidence="1" type="ORF">phytr_1540</name>
</gene>
<accession>A0A2P1P769</accession>
<dbReference type="InterPro" id="IPR036770">
    <property type="entry name" value="Ankyrin_rpt-contain_sf"/>
</dbReference>
<dbReference type="EMBL" id="CP027845">
    <property type="protein sequence ID" value="AVP87113.1"/>
    <property type="molecule type" value="Genomic_DNA"/>
</dbReference>
<keyword evidence="2" id="KW-1185">Reference proteome</keyword>